<keyword evidence="3" id="KW-1185">Reference proteome</keyword>
<dbReference type="OrthoDB" id="8456706at2"/>
<proteinExistence type="predicted"/>
<gene>
    <name evidence="2" type="ORF">EV664_107191</name>
</gene>
<evidence type="ECO:0000313" key="2">
    <source>
        <dbReference type="EMBL" id="TDN81789.1"/>
    </source>
</evidence>
<dbReference type="RefSeq" id="WP_133495899.1">
    <property type="nucleotide sequence ID" value="NZ_BMLU01000007.1"/>
</dbReference>
<reference evidence="2 3" key="1">
    <citation type="submission" date="2019-03" db="EMBL/GenBank/DDBJ databases">
        <title>Genomic Encyclopedia of Type Strains, Phase IV (KMG-IV): sequencing the most valuable type-strain genomes for metagenomic binning, comparative biology and taxonomic classification.</title>
        <authorList>
            <person name="Goeker M."/>
        </authorList>
    </citation>
    <scope>NUCLEOTIDE SEQUENCE [LARGE SCALE GENOMIC DNA]</scope>
    <source>
        <strain evidence="2 3">DSM 25059</strain>
    </source>
</reference>
<keyword evidence="1" id="KW-1133">Transmembrane helix</keyword>
<comment type="caution">
    <text evidence="2">The sequence shown here is derived from an EMBL/GenBank/DDBJ whole genome shotgun (WGS) entry which is preliminary data.</text>
</comment>
<feature type="transmembrane region" description="Helical" evidence="1">
    <location>
        <begin position="42"/>
        <end position="59"/>
    </location>
</feature>
<dbReference type="Proteomes" id="UP000295493">
    <property type="component" value="Unassembled WGS sequence"/>
</dbReference>
<dbReference type="EMBL" id="SNWD01000007">
    <property type="protein sequence ID" value="TDN81789.1"/>
    <property type="molecule type" value="Genomic_DNA"/>
</dbReference>
<evidence type="ECO:0000313" key="3">
    <source>
        <dbReference type="Proteomes" id="UP000295493"/>
    </source>
</evidence>
<organism evidence="2 3">
    <name type="scientific">Stakelama pacifica</name>
    <dbReference type="NCBI Taxonomy" id="517720"/>
    <lineage>
        <taxon>Bacteria</taxon>
        <taxon>Pseudomonadati</taxon>
        <taxon>Pseudomonadota</taxon>
        <taxon>Alphaproteobacteria</taxon>
        <taxon>Sphingomonadales</taxon>
        <taxon>Sphingomonadaceae</taxon>
        <taxon>Stakelama</taxon>
    </lineage>
</organism>
<sequence>MKTCPACKERIKGDATRCAYCQTSFSAADIASGEAEQKNQRAYIWVIGFVAFLLVIYWLDHGGAEEAALHMF</sequence>
<dbReference type="AlphaFoldDB" id="A0A4R6FJY4"/>
<evidence type="ECO:0000256" key="1">
    <source>
        <dbReference type="SAM" id="Phobius"/>
    </source>
</evidence>
<keyword evidence="1" id="KW-0472">Membrane</keyword>
<accession>A0A4R6FJY4</accession>
<name>A0A4R6FJY4_9SPHN</name>
<protein>
    <submittedName>
        <fullName evidence="2">Uncharacterized protein UPF0547</fullName>
    </submittedName>
</protein>
<keyword evidence="1" id="KW-0812">Transmembrane</keyword>